<dbReference type="Proteomes" id="UP000825679">
    <property type="component" value="Chromosome"/>
</dbReference>
<keyword evidence="3" id="KW-1185">Reference proteome</keyword>
<organism evidence="2 3">
    <name type="scientific">Deefgea tanakiae</name>
    <dbReference type="NCBI Taxonomy" id="2865840"/>
    <lineage>
        <taxon>Bacteria</taxon>
        <taxon>Pseudomonadati</taxon>
        <taxon>Pseudomonadota</taxon>
        <taxon>Betaproteobacteria</taxon>
        <taxon>Neisseriales</taxon>
        <taxon>Chitinibacteraceae</taxon>
        <taxon>Deefgea</taxon>
    </lineage>
</organism>
<feature type="compositionally biased region" description="Polar residues" evidence="1">
    <location>
        <begin position="17"/>
        <end position="27"/>
    </location>
</feature>
<feature type="region of interest" description="Disordered" evidence="1">
    <location>
        <begin position="1"/>
        <end position="34"/>
    </location>
</feature>
<evidence type="ECO:0000313" key="2">
    <source>
        <dbReference type="EMBL" id="QZA78153.1"/>
    </source>
</evidence>
<accession>A0ABX8Z6F7</accession>
<sequence length="34" mass="3630">MAHYPHPTGSLIGRLPQGNTGRSNVNAFTPMPIP</sequence>
<dbReference type="Pfam" id="PF12487">
    <property type="entry name" value="DUF3703"/>
    <property type="match status" value="1"/>
</dbReference>
<dbReference type="InterPro" id="IPR022172">
    <property type="entry name" value="DUF3703"/>
</dbReference>
<evidence type="ECO:0000256" key="1">
    <source>
        <dbReference type="SAM" id="MobiDB-lite"/>
    </source>
</evidence>
<dbReference type="EMBL" id="CP081150">
    <property type="protein sequence ID" value="QZA78153.1"/>
    <property type="molecule type" value="Genomic_DNA"/>
</dbReference>
<name>A0ABX8Z6F7_9NEIS</name>
<gene>
    <name evidence="2" type="ORF">K4H28_01605</name>
</gene>
<reference evidence="2 3" key="1">
    <citation type="submission" date="2021-08" db="EMBL/GenBank/DDBJ databases">
        <title>complete genome sequencing of Deefgea sp. D25.</title>
        <authorList>
            <person name="Bae J.-W."/>
            <person name="Gim D.-H."/>
        </authorList>
    </citation>
    <scope>NUCLEOTIDE SEQUENCE [LARGE SCALE GENOMIC DNA]</scope>
    <source>
        <strain evidence="2 3">D25</strain>
    </source>
</reference>
<evidence type="ECO:0000313" key="3">
    <source>
        <dbReference type="Proteomes" id="UP000825679"/>
    </source>
</evidence>
<proteinExistence type="predicted"/>
<protein>
    <submittedName>
        <fullName evidence="2">DUF3703 domain-containing protein</fullName>
    </submittedName>
</protein>